<reference evidence="1" key="1">
    <citation type="journal article" date="2021" name="Proc. Natl. Acad. Sci. U.S.A.">
        <title>A Catalog of Tens of Thousands of Viruses from Human Metagenomes Reveals Hidden Associations with Chronic Diseases.</title>
        <authorList>
            <person name="Tisza M.J."/>
            <person name="Buck C.B."/>
        </authorList>
    </citation>
    <scope>NUCLEOTIDE SEQUENCE</scope>
    <source>
        <strain evidence="1">Ct0Qb19</strain>
    </source>
</reference>
<organism evidence="1">
    <name type="scientific">Myoviridae sp. ct0Qb19</name>
    <dbReference type="NCBI Taxonomy" id="2827653"/>
    <lineage>
        <taxon>Viruses</taxon>
        <taxon>Duplodnaviria</taxon>
        <taxon>Heunggongvirae</taxon>
        <taxon>Uroviricota</taxon>
        <taxon>Caudoviricetes</taxon>
    </lineage>
</organism>
<sequence>MDIIKNNKSPADVRKKENQYAEMEKQKILIEYIAMMTDVELPESEGGEEYAE</sequence>
<proteinExistence type="predicted"/>
<name>A0A8S5SZA7_9CAUD</name>
<accession>A0A8S5SZA7</accession>
<dbReference type="EMBL" id="BK032715">
    <property type="protein sequence ID" value="DAF56413.1"/>
    <property type="molecule type" value="Genomic_DNA"/>
</dbReference>
<evidence type="ECO:0000313" key="1">
    <source>
        <dbReference type="EMBL" id="DAF56413.1"/>
    </source>
</evidence>
<protein>
    <submittedName>
        <fullName evidence="1">Phosphohydrolase-associated domain protein</fullName>
    </submittedName>
</protein>